<evidence type="ECO:0000313" key="2">
    <source>
        <dbReference type="Proteomes" id="UP000320011"/>
    </source>
</evidence>
<reference evidence="1 2" key="2">
    <citation type="submission" date="2019-08" db="EMBL/GenBank/DDBJ databases">
        <title>Amycolatopsis acidicola sp. nov., isolated from peat swamp forest soil.</title>
        <authorList>
            <person name="Srisuk N."/>
        </authorList>
    </citation>
    <scope>NUCLEOTIDE SEQUENCE [LARGE SCALE GENOMIC DNA]</scope>
    <source>
        <strain evidence="1 2">TBRC 6029</strain>
    </source>
</reference>
<dbReference type="RefSeq" id="WP_144586298.1">
    <property type="nucleotide sequence ID" value="NZ_VJWX01000035.1"/>
</dbReference>
<dbReference type="InterPro" id="IPR016750">
    <property type="entry name" value="Aceto_COase_bsu/gsu"/>
</dbReference>
<gene>
    <name evidence="1" type="ORF">FNH05_06160</name>
</gene>
<dbReference type="AlphaFoldDB" id="A0A558DCX3"/>
<proteinExistence type="predicted"/>
<dbReference type="Proteomes" id="UP000320011">
    <property type="component" value="Unassembled WGS sequence"/>
</dbReference>
<dbReference type="EMBL" id="VJWX01000035">
    <property type="protein sequence ID" value="TVT58882.1"/>
    <property type="molecule type" value="Genomic_DNA"/>
</dbReference>
<comment type="caution">
    <text evidence="1">The sequence shown here is derived from an EMBL/GenBank/DDBJ whole genome shotgun (WGS) entry which is preliminary data.</text>
</comment>
<reference evidence="1 2" key="1">
    <citation type="submission" date="2019-07" db="EMBL/GenBank/DDBJ databases">
        <authorList>
            <person name="Duangmal K."/>
            <person name="Teo W.F.A."/>
        </authorList>
    </citation>
    <scope>NUCLEOTIDE SEQUENCE [LARGE SCALE GENOMIC DNA]</scope>
    <source>
        <strain evidence="1 2">TBRC 6029</strain>
    </source>
</reference>
<name>A0A558DCX3_9PSEU</name>
<organism evidence="1 2">
    <name type="scientific">Amycolatopsis rhizosphaerae</name>
    <dbReference type="NCBI Taxonomy" id="2053003"/>
    <lineage>
        <taxon>Bacteria</taxon>
        <taxon>Bacillati</taxon>
        <taxon>Actinomycetota</taxon>
        <taxon>Actinomycetes</taxon>
        <taxon>Pseudonocardiales</taxon>
        <taxon>Pseudonocardiaceae</taxon>
        <taxon>Amycolatopsis</taxon>
    </lineage>
</organism>
<dbReference type="OrthoDB" id="8688459at2"/>
<keyword evidence="2" id="KW-1185">Reference proteome</keyword>
<dbReference type="Pfam" id="PF08882">
    <property type="entry name" value="Acetone_carb_G"/>
    <property type="match status" value="1"/>
</dbReference>
<sequence length="117" mass="13257">MLMRITEHLDLDLDTETWHCNRCAAPLGSARASYKEGLLVADRDPAEVHFARAPQGSEYSFAPDSDWCRIVEFYCPRCAQLIETEYLPPGHPITRDLELDLDALRERAAARQARTAP</sequence>
<accession>A0A558DCX3</accession>
<protein>
    <submittedName>
        <fullName evidence="1">Acetophenone carboxylase</fullName>
    </submittedName>
</protein>
<evidence type="ECO:0000313" key="1">
    <source>
        <dbReference type="EMBL" id="TVT58882.1"/>
    </source>
</evidence>